<keyword evidence="7" id="KW-0029">Amino-acid transport</keyword>
<dbReference type="PIRSF" id="PIRSF039085">
    <property type="entry name" value="ABC_ATPase_HisP"/>
    <property type="match status" value="1"/>
</dbReference>
<dbReference type="STRING" id="335541.Swol_1740"/>
<keyword evidence="8" id="KW-0472">Membrane</keyword>
<comment type="similarity">
    <text evidence="2">Belongs to the ABC transporter superfamily.</text>
</comment>
<dbReference type="PROSITE" id="PS00211">
    <property type="entry name" value="ABC_TRANSPORTER_1"/>
    <property type="match status" value="1"/>
</dbReference>
<dbReference type="InterPro" id="IPR003439">
    <property type="entry name" value="ABC_transporter-like_ATP-bd"/>
</dbReference>
<keyword evidence="3" id="KW-0813">Transport</keyword>
<dbReference type="Pfam" id="PF00005">
    <property type="entry name" value="ABC_tran"/>
    <property type="match status" value="1"/>
</dbReference>
<dbReference type="SUPFAM" id="SSF52540">
    <property type="entry name" value="P-loop containing nucleoside triphosphate hydrolases"/>
    <property type="match status" value="1"/>
</dbReference>
<evidence type="ECO:0000256" key="7">
    <source>
        <dbReference type="ARBA" id="ARBA00022970"/>
    </source>
</evidence>
<keyword evidence="5" id="KW-0547">Nucleotide-binding</keyword>
<dbReference type="InterPro" id="IPR027417">
    <property type="entry name" value="P-loop_NTPase"/>
</dbReference>
<evidence type="ECO:0000256" key="1">
    <source>
        <dbReference type="ARBA" id="ARBA00004202"/>
    </source>
</evidence>
<evidence type="ECO:0000313" key="11">
    <source>
        <dbReference type="Proteomes" id="UP000001968"/>
    </source>
</evidence>
<proteinExistence type="inferred from homology"/>
<dbReference type="InterPro" id="IPR003593">
    <property type="entry name" value="AAA+_ATPase"/>
</dbReference>
<evidence type="ECO:0000256" key="2">
    <source>
        <dbReference type="ARBA" id="ARBA00005417"/>
    </source>
</evidence>
<dbReference type="Gene3D" id="3.40.50.300">
    <property type="entry name" value="P-loop containing nucleotide triphosphate hydrolases"/>
    <property type="match status" value="1"/>
</dbReference>
<accession>Q0AW66</accession>
<evidence type="ECO:0000256" key="8">
    <source>
        <dbReference type="ARBA" id="ARBA00023136"/>
    </source>
</evidence>
<organism evidence="10 11">
    <name type="scientific">Syntrophomonas wolfei subsp. wolfei (strain DSM 2245B / Goettingen)</name>
    <dbReference type="NCBI Taxonomy" id="335541"/>
    <lineage>
        <taxon>Bacteria</taxon>
        <taxon>Bacillati</taxon>
        <taxon>Bacillota</taxon>
        <taxon>Clostridia</taxon>
        <taxon>Eubacteriales</taxon>
        <taxon>Syntrophomonadaceae</taxon>
        <taxon>Syntrophomonas</taxon>
    </lineage>
</organism>
<dbReference type="eggNOG" id="COG1126">
    <property type="taxonomic scope" value="Bacteria"/>
</dbReference>
<evidence type="ECO:0000256" key="3">
    <source>
        <dbReference type="ARBA" id="ARBA00022448"/>
    </source>
</evidence>
<evidence type="ECO:0000313" key="10">
    <source>
        <dbReference type="EMBL" id="ABI69038.1"/>
    </source>
</evidence>
<feature type="domain" description="ABC transporter" evidence="9">
    <location>
        <begin position="2"/>
        <end position="235"/>
    </location>
</feature>
<dbReference type="RefSeq" id="WP_011641135.1">
    <property type="nucleotide sequence ID" value="NC_008346.1"/>
</dbReference>
<keyword evidence="6" id="KW-0067">ATP-binding</keyword>
<dbReference type="HOGENOM" id="CLU_000604_1_22_9"/>
<dbReference type="PANTHER" id="PTHR43166:SF9">
    <property type="entry name" value="GLUTAMATE_ASPARTATE IMPORT ATP-BINDING PROTEIN GLTL"/>
    <property type="match status" value="1"/>
</dbReference>
<evidence type="ECO:0000256" key="4">
    <source>
        <dbReference type="ARBA" id="ARBA00022475"/>
    </source>
</evidence>
<name>Q0AW66_SYNWW</name>
<dbReference type="PROSITE" id="PS50893">
    <property type="entry name" value="ABC_TRANSPORTER_2"/>
    <property type="match status" value="1"/>
</dbReference>
<dbReference type="InterPro" id="IPR017871">
    <property type="entry name" value="ABC_transporter-like_CS"/>
</dbReference>
<dbReference type="Proteomes" id="UP000001968">
    <property type="component" value="Chromosome"/>
</dbReference>
<sequence length="235" mass="25830">MITIKGLSKSYGNLRVLENVSTEINKGEVISIIGPSGCGKSTFLRCINLLERPTGGEITIDGQNILSRNADVSKLRQKMGMVFQSFNLFSHLMIIENIMLAPVSLLKVPRKQAYEEGMKYLEMVGLGAKAIAFPDELSGGQKQRAAIARTLAMQPEIVLFDEPTSALDPTMVSEVQAVIRKLAADGLTMMIVTHEMKFARDVSSRVFYMDEKGIYEDGSPAQSLIYPKNRGPGLL</sequence>
<evidence type="ECO:0000256" key="5">
    <source>
        <dbReference type="ARBA" id="ARBA00022741"/>
    </source>
</evidence>
<dbReference type="CDD" id="cd03262">
    <property type="entry name" value="ABC_HisP_GlnQ"/>
    <property type="match status" value="1"/>
</dbReference>
<dbReference type="GO" id="GO:0005524">
    <property type="term" value="F:ATP binding"/>
    <property type="evidence" value="ECO:0007669"/>
    <property type="project" value="UniProtKB-KW"/>
</dbReference>
<comment type="subcellular location">
    <subcellularLocation>
        <location evidence="1">Cell membrane</location>
        <topology evidence="1">Peripheral membrane protein</topology>
    </subcellularLocation>
</comment>
<evidence type="ECO:0000259" key="9">
    <source>
        <dbReference type="PROSITE" id="PS50893"/>
    </source>
</evidence>
<dbReference type="KEGG" id="swo:Swol_1740"/>
<dbReference type="PANTHER" id="PTHR43166">
    <property type="entry name" value="AMINO ACID IMPORT ATP-BINDING PROTEIN"/>
    <property type="match status" value="1"/>
</dbReference>
<dbReference type="GO" id="GO:0005886">
    <property type="term" value="C:plasma membrane"/>
    <property type="evidence" value="ECO:0007669"/>
    <property type="project" value="UniProtKB-SubCell"/>
</dbReference>
<dbReference type="GO" id="GO:0016887">
    <property type="term" value="F:ATP hydrolysis activity"/>
    <property type="evidence" value="ECO:0007669"/>
    <property type="project" value="InterPro"/>
</dbReference>
<gene>
    <name evidence="10" type="ordered locus">Swol_1740</name>
</gene>
<reference evidence="11" key="1">
    <citation type="journal article" date="2010" name="Environ. Microbiol.">
        <title>The genome of Syntrophomonas wolfei: new insights into syntrophic metabolism and biohydrogen production.</title>
        <authorList>
            <person name="Sieber J.R."/>
            <person name="Sims D.R."/>
            <person name="Han C."/>
            <person name="Kim E."/>
            <person name="Lykidis A."/>
            <person name="Lapidus A.L."/>
            <person name="McDonnald E."/>
            <person name="Rohlin L."/>
            <person name="Culley D.E."/>
            <person name="Gunsalus R."/>
            <person name="McInerney M.J."/>
        </authorList>
    </citation>
    <scope>NUCLEOTIDE SEQUENCE [LARGE SCALE GENOMIC DNA]</scope>
    <source>
        <strain evidence="11">DSM 2245B / Goettingen</strain>
    </source>
</reference>
<dbReference type="SMART" id="SM00382">
    <property type="entry name" value="AAA"/>
    <property type="match status" value="1"/>
</dbReference>
<dbReference type="InterPro" id="IPR030679">
    <property type="entry name" value="ABC_ATPase_HisP-typ"/>
</dbReference>
<evidence type="ECO:0000256" key="6">
    <source>
        <dbReference type="ARBA" id="ARBA00022840"/>
    </source>
</evidence>
<protein>
    <submittedName>
        <fullName evidence="10">ATPase</fullName>
    </submittedName>
</protein>
<keyword evidence="4" id="KW-1003">Cell membrane</keyword>
<dbReference type="AlphaFoldDB" id="Q0AW66"/>
<dbReference type="EMBL" id="CP000448">
    <property type="protein sequence ID" value="ABI69038.1"/>
    <property type="molecule type" value="Genomic_DNA"/>
</dbReference>
<dbReference type="GO" id="GO:0015424">
    <property type="term" value="F:ABC-type amino acid transporter activity"/>
    <property type="evidence" value="ECO:0007669"/>
    <property type="project" value="InterPro"/>
</dbReference>
<keyword evidence="11" id="KW-1185">Reference proteome</keyword>
<dbReference type="InterPro" id="IPR050086">
    <property type="entry name" value="MetN_ABC_transporter-like"/>
</dbReference>